<dbReference type="EMBL" id="DVMT01000030">
    <property type="protein sequence ID" value="HIU40260.1"/>
    <property type="molecule type" value="Genomic_DNA"/>
</dbReference>
<dbReference type="SUPFAM" id="SSF50249">
    <property type="entry name" value="Nucleic acid-binding proteins"/>
    <property type="match status" value="1"/>
</dbReference>
<reference evidence="2" key="2">
    <citation type="journal article" date="2021" name="PeerJ">
        <title>Extensive microbial diversity within the chicken gut microbiome revealed by metagenomics and culture.</title>
        <authorList>
            <person name="Gilroy R."/>
            <person name="Ravi A."/>
            <person name="Getino M."/>
            <person name="Pursley I."/>
            <person name="Horton D.L."/>
            <person name="Alikhan N.F."/>
            <person name="Baker D."/>
            <person name="Gharbi K."/>
            <person name="Hall N."/>
            <person name="Watson M."/>
            <person name="Adriaenssens E.M."/>
            <person name="Foster-Nyarko E."/>
            <person name="Jarju S."/>
            <person name="Secka A."/>
            <person name="Antonio M."/>
            <person name="Oren A."/>
            <person name="Chaudhuri R.R."/>
            <person name="La Ragione R."/>
            <person name="Hildebrand F."/>
            <person name="Pallen M.J."/>
        </authorList>
    </citation>
    <scope>NUCLEOTIDE SEQUENCE</scope>
    <source>
        <strain evidence="2">CHK193-30670</strain>
    </source>
</reference>
<dbReference type="InterPro" id="IPR012340">
    <property type="entry name" value="NA-bd_OB-fold"/>
</dbReference>
<evidence type="ECO:0000313" key="3">
    <source>
        <dbReference type="Proteomes" id="UP000824074"/>
    </source>
</evidence>
<feature type="domain" description="S1 motif" evidence="1">
    <location>
        <begin position="7"/>
        <end position="76"/>
    </location>
</feature>
<proteinExistence type="predicted"/>
<dbReference type="Proteomes" id="UP000824074">
    <property type="component" value="Unassembled WGS sequence"/>
</dbReference>
<organism evidence="2 3">
    <name type="scientific">Candidatus Aphodocola excrementigallinarum</name>
    <dbReference type="NCBI Taxonomy" id="2840670"/>
    <lineage>
        <taxon>Bacteria</taxon>
        <taxon>Bacillati</taxon>
        <taxon>Bacillota</taxon>
        <taxon>Bacilli</taxon>
        <taxon>Candidatus Aphodocola</taxon>
    </lineage>
</organism>
<gene>
    <name evidence="2" type="ORF">IAB68_03075</name>
</gene>
<name>A0A9D1INP1_9FIRM</name>
<dbReference type="PANTHER" id="PTHR10724">
    <property type="entry name" value="30S RIBOSOMAL PROTEIN S1"/>
    <property type="match status" value="1"/>
</dbReference>
<dbReference type="InterPro" id="IPR003029">
    <property type="entry name" value="S1_domain"/>
</dbReference>
<dbReference type="GO" id="GO:0003729">
    <property type="term" value="F:mRNA binding"/>
    <property type="evidence" value="ECO:0007669"/>
    <property type="project" value="TreeGrafter"/>
</dbReference>
<evidence type="ECO:0000313" key="2">
    <source>
        <dbReference type="EMBL" id="HIU40260.1"/>
    </source>
</evidence>
<protein>
    <submittedName>
        <fullName evidence="2">S1 RNA-binding domain-containing protein</fullName>
    </submittedName>
</protein>
<dbReference type="PROSITE" id="PS50126">
    <property type="entry name" value="S1"/>
    <property type="match status" value="1"/>
</dbReference>
<dbReference type="GO" id="GO:0006412">
    <property type="term" value="P:translation"/>
    <property type="evidence" value="ECO:0007669"/>
    <property type="project" value="TreeGrafter"/>
</dbReference>
<sequence length="119" mass="13629">MDKYKKGDVVKARITAIEKYGAFASLDDEYSGLIHISEITDKFVKNITDFVEIGDIINVKVLDASKNKNQLKLSAKEVNGDLYKNKKTHIKETVFGFYLLKSALPNWIREKMEEINKKS</sequence>
<dbReference type="Gene3D" id="2.40.50.140">
    <property type="entry name" value="Nucleic acid-binding proteins"/>
    <property type="match status" value="1"/>
</dbReference>
<dbReference type="InterPro" id="IPR050437">
    <property type="entry name" value="Ribos_protein_bS1-like"/>
</dbReference>
<dbReference type="Pfam" id="PF00575">
    <property type="entry name" value="S1"/>
    <property type="match status" value="1"/>
</dbReference>
<dbReference type="AlphaFoldDB" id="A0A9D1INP1"/>
<reference evidence="2" key="1">
    <citation type="submission" date="2020-10" db="EMBL/GenBank/DDBJ databases">
        <authorList>
            <person name="Gilroy R."/>
        </authorList>
    </citation>
    <scope>NUCLEOTIDE SEQUENCE</scope>
    <source>
        <strain evidence="2">CHK193-30670</strain>
    </source>
</reference>
<accession>A0A9D1INP1</accession>
<evidence type="ECO:0000259" key="1">
    <source>
        <dbReference type="PROSITE" id="PS50126"/>
    </source>
</evidence>
<dbReference type="GO" id="GO:0003735">
    <property type="term" value="F:structural constituent of ribosome"/>
    <property type="evidence" value="ECO:0007669"/>
    <property type="project" value="TreeGrafter"/>
</dbReference>
<dbReference type="SMART" id="SM00316">
    <property type="entry name" value="S1"/>
    <property type="match status" value="1"/>
</dbReference>
<comment type="caution">
    <text evidence="2">The sequence shown here is derived from an EMBL/GenBank/DDBJ whole genome shotgun (WGS) entry which is preliminary data.</text>
</comment>